<dbReference type="InterPro" id="IPR006558">
    <property type="entry name" value="LamG-like"/>
</dbReference>
<feature type="non-terminal residue" evidence="4">
    <location>
        <position position="283"/>
    </location>
</feature>
<organism evidence="4">
    <name type="scientific">marine sediment metagenome</name>
    <dbReference type="NCBI Taxonomy" id="412755"/>
    <lineage>
        <taxon>unclassified sequences</taxon>
        <taxon>metagenomes</taxon>
        <taxon>ecological metagenomes</taxon>
    </lineage>
</organism>
<gene>
    <name evidence="4" type="ORF">S01H4_44579</name>
</gene>
<dbReference type="Pfam" id="PF13385">
    <property type="entry name" value="Laminin_G_3"/>
    <property type="match status" value="1"/>
</dbReference>
<dbReference type="SUPFAM" id="SSF49899">
    <property type="entry name" value="Concanavalin A-like lectins/glucanases"/>
    <property type="match status" value="2"/>
</dbReference>
<feature type="non-terminal residue" evidence="4">
    <location>
        <position position="1"/>
    </location>
</feature>
<dbReference type="EMBL" id="BART01024730">
    <property type="protein sequence ID" value="GAG92296.1"/>
    <property type="molecule type" value="Genomic_DNA"/>
</dbReference>
<sequence length="283" mass="30116">GGGLLFDVVDDRVIVPHVANLAVTGAITIAAWFEPRGLGLGDFNYLVGKSGNAAYQLKMNSARNPYTSMTIGGVRKNLTGETPLDLDVLHHLVATFDGINMRIYQNGNLDGTLNAPGLIDSTVGNVQIGGTGNEYIPDGIIKDIRIYNRALSGAEVKTQYEQGETRYLSKAATKSPFTETLTLAGSLVRGGLKALYDKIGLVAPDSSCVLRLDFDENRGTIAKDTSGYQNDGTMVGAPAWVDGKYGKAHDVDSTNYVNLGAGKFDTLTDGTICAWVKPHLLGS</sequence>
<name>X1D744_9ZZZZ</name>
<proteinExistence type="predicted"/>
<feature type="domain" description="LamG-like jellyroll fold" evidence="3">
    <location>
        <begin position="25"/>
        <end position="154"/>
    </location>
</feature>
<dbReference type="InterPro" id="IPR013320">
    <property type="entry name" value="ConA-like_dom_sf"/>
</dbReference>
<dbReference type="AlphaFoldDB" id="X1D744"/>
<dbReference type="SMART" id="SM00560">
    <property type="entry name" value="LamGL"/>
    <property type="match status" value="1"/>
</dbReference>
<evidence type="ECO:0000313" key="4">
    <source>
        <dbReference type="EMBL" id="GAG92296.1"/>
    </source>
</evidence>
<reference evidence="4" key="1">
    <citation type="journal article" date="2014" name="Front. Microbiol.">
        <title>High frequency of phylogenetically diverse reductive dehalogenase-homologous genes in deep subseafloor sedimentary metagenomes.</title>
        <authorList>
            <person name="Kawai M."/>
            <person name="Futagami T."/>
            <person name="Toyoda A."/>
            <person name="Takaki Y."/>
            <person name="Nishi S."/>
            <person name="Hori S."/>
            <person name="Arai W."/>
            <person name="Tsubouchi T."/>
            <person name="Morono Y."/>
            <person name="Uchiyama I."/>
            <person name="Ito T."/>
            <person name="Fujiyama A."/>
            <person name="Inagaki F."/>
            <person name="Takami H."/>
        </authorList>
    </citation>
    <scope>NUCLEOTIDE SEQUENCE</scope>
    <source>
        <strain evidence="4">Expedition CK06-06</strain>
    </source>
</reference>
<evidence type="ECO:0000256" key="2">
    <source>
        <dbReference type="ARBA" id="ARBA00023157"/>
    </source>
</evidence>
<comment type="caution">
    <text evidence="4">The sequence shown here is derived from an EMBL/GenBank/DDBJ whole genome shotgun (WGS) entry which is preliminary data.</text>
</comment>
<keyword evidence="1" id="KW-0732">Signal</keyword>
<dbReference type="Gene3D" id="2.60.120.200">
    <property type="match status" value="2"/>
</dbReference>
<evidence type="ECO:0000259" key="3">
    <source>
        <dbReference type="SMART" id="SM00560"/>
    </source>
</evidence>
<keyword evidence="2" id="KW-1015">Disulfide bond</keyword>
<protein>
    <recommendedName>
        <fullName evidence="3">LamG-like jellyroll fold domain-containing protein</fullName>
    </recommendedName>
</protein>
<evidence type="ECO:0000256" key="1">
    <source>
        <dbReference type="ARBA" id="ARBA00022729"/>
    </source>
</evidence>
<accession>X1D744</accession>